<dbReference type="InterPro" id="IPR032816">
    <property type="entry name" value="VTT_dom"/>
</dbReference>
<evidence type="ECO:0000313" key="4">
    <source>
        <dbReference type="Proteomes" id="UP000605784"/>
    </source>
</evidence>
<dbReference type="AlphaFoldDB" id="A0A830GJ20"/>
<organism evidence="3 4">
    <name type="scientific">Haloarcula pellucida</name>
    <dbReference type="NCBI Taxonomy" id="1427151"/>
    <lineage>
        <taxon>Archaea</taxon>
        <taxon>Methanobacteriati</taxon>
        <taxon>Methanobacteriota</taxon>
        <taxon>Stenosarchaea group</taxon>
        <taxon>Halobacteria</taxon>
        <taxon>Halobacteriales</taxon>
        <taxon>Haloarculaceae</taxon>
        <taxon>Haloarcula</taxon>
    </lineage>
</organism>
<feature type="transmembrane region" description="Helical" evidence="1">
    <location>
        <begin position="74"/>
        <end position="100"/>
    </location>
</feature>
<reference evidence="3" key="2">
    <citation type="submission" date="2020-09" db="EMBL/GenBank/DDBJ databases">
        <authorList>
            <person name="Sun Q."/>
            <person name="Ohkuma M."/>
        </authorList>
    </citation>
    <scope>NUCLEOTIDE SEQUENCE</scope>
    <source>
        <strain evidence="3">JCM 17820</strain>
    </source>
</reference>
<comment type="caution">
    <text evidence="3">The sequence shown here is derived from an EMBL/GenBank/DDBJ whole genome shotgun (WGS) entry which is preliminary data.</text>
</comment>
<keyword evidence="1" id="KW-1133">Transmembrane helix</keyword>
<name>A0A830GJ20_9EURY</name>
<feature type="transmembrane region" description="Helical" evidence="1">
    <location>
        <begin position="183"/>
        <end position="204"/>
    </location>
</feature>
<keyword evidence="4" id="KW-1185">Reference proteome</keyword>
<dbReference type="RefSeq" id="WP_188996356.1">
    <property type="nucleotide sequence ID" value="NZ_BMOU01000002.1"/>
</dbReference>
<feature type="domain" description="VTT" evidence="2">
    <location>
        <begin position="62"/>
        <end position="171"/>
    </location>
</feature>
<dbReference type="EMBL" id="BMOU01000002">
    <property type="protein sequence ID" value="GGN92391.1"/>
    <property type="molecule type" value="Genomic_DNA"/>
</dbReference>
<feature type="transmembrane region" description="Helical" evidence="1">
    <location>
        <begin position="45"/>
        <end position="62"/>
    </location>
</feature>
<evidence type="ECO:0000259" key="2">
    <source>
        <dbReference type="Pfam" id="PF09335"/>
    </source>
</evidence>
<accession>A0A830GJ20</accession>
<dbReference type="Proteomes" id="UP000605784">
    <property type="component" value="Unassembled WGS sequence"/>
</dbReference>
<keyword evidence="1" id="KW-0472">Membrane</keyword>
<dbReference type="Pfam" id="PF09335">
    <property type="entry name" value="VTT_dom"/>
    <property type="match status" value="1"/>
</dbReference>
<feature type="transmembrane region" description="Helical" evidence="1">
    <location>
        <begin position="120"/>
        <end position="139"/>
    </location>
</feature>
<feature type="transmembrane region" description="Helical" evidence="1">
    <location>
        <begin position="151"/>
        <end position="171"/>
    </location>
</feature>
<protein>
    <recommendedName>
        <fullName evidence="2">VTT domain-containing protein</fullName>
    </recommendedName>
</protein>
<gene>
    <name evidence="3" type="ORF">GCM10009030_16570</name>
</gene>
<keyword evidence="1" id="KW-0812">Transmembrane</keyword>
<evidence type="ECO:0000256" key="1">
    <source>
        <dbReference type="SAM" id="Phobius"/>
    </source>
</evidence>
<reference evidence="3" key="1">
    <citation type="journal article" date="2014" name="Int. J. Syst. Evol. Microbiol.">
        <title>Complete genome sequence of Corynebacterium casei LMG S-19264T (=DSM 44701T), isolated from a smear-ripened cheese.</title>
        <authorList>
            <consortium name="US DOE Joint Genome Institute (JGI-PGF)"/>
            <person name="Walter F."/>
            <person name="Albersmeier A."/>
            <person name="Kalinowski J."/>
            <person name="Ruckert C."/>
        </authorList>
    </citation>
    <scope>NUCLEOTIDE SEQUENCE</scope>
    <source>
        <strain evidence="3">JCM 17820</strain>
    </source>
</reference>
<proteinExistence type="predicted"/>
<evidence type="ECO:0000313" key="3">
    <source>
        <dbReference type="EMBL" id="GGN92391.1"/>
    </source>
</evidence>
<feature type="transmembrane region" description="Helical" evidence="1">
    <location>
        <begin position="12"/>
        <end position="33"/>
    </location>
</feature>
<sequence>MRYELAGYRRVFGIALLAACYAAIGLTTSSTLLVEVGMSYRDSSYLLGILVLTYICRPFLAVPATPINVFVAYVYGPVGFVLIQLGTVLSTVPSFVAGHVSSSSTGLTGRFADVQARLGGFRSMLVITLLPIPLDVVGYSAGLARIRRRDFLAGLFVGAVPWSLGQTLAGWSLQRYRAATGDGLVWLVVVCTLLALLVLAPILYQEHSSA</sequence>